<dbReference type="AlphaFoldDB" id="A0AAU9MD25"/>
<proteinExistence type="predicted"/>
<evidence type="ECO:0000313" key="2">
    <source>
        <dbReference type="Proteomes" id="UP001157418"/>
    </source>
</evidence>
<keyword evidence="2" id="KW-1185">Reference proteome</keyword>
<sequence>MTKISFGERLMAPHRKMEGGISASCIKSPPSSIHALLFFFFNFINASSGGICQLLDILLQRASHRPSLTTPSSSAI</sequence>
<reference evidence="1 2" key="1">
    <citation type="submission" date="2022-01" db="EMBL/GenBank/DDBJ databases">
        <authorList>
            <person name="Xiong W."/>
            <person name="Schranz E."/>
        </authorList>
    </citation>
    <scope>NUCLEOTIDE SEQUENCE [LARGE SCALE GENOMIC DNA]</scope>
</reference>
<name>A0AAU9MD25_9ASTR</name>
<protein>
    <submittedName>
        <fullName evidence="1">Uncharacterized protein</fullName>
    </submittedName>
</protein>
<dbReference type="EMBL" id="CAKMRJ010002223">
    <property type="protein sequence ID" value="CAH1425739.1"/>
    <property type="molecule type" value="Genomic_DNA"/>
</dbReference>
<gene>
    <name evidence="1" type="ORF">LVIROSA_LOCUS12861</name>
</gene>
<comment type="caution">
    <text evidence="1">The sequence shown here is derived from an EMBL/GenBank/DDBJ whole genome shotgun (WGS) entry which is preliminary data.</text>
</comment>
<accession>A0AAU9MD25</accession>
<dbReference type="Proteomes" id="UP001157418">
    <property type="component" value="Unassembled WGS sequence"/>
</dbReference>
<organism evidence="1 2">
    <name type="scientific">Lactuca virosa</name>
    <dbReference type="NCBI Taxonomy" id="75947"/>
    <lineage>
        <taxon>Eukaryota</taxon>
        <taxon>Viridiplantae</taxon>
        <taxon>Streptophyta</taxon>
        <taxon>Embryophyta</taxon>
        <taxon>Tracheophyta</taxon>
        <taxon>Spermatophyta</taxon>
        <taxon>Magnoliopsida</taxon>
        <taxon>eudicotyledons</taxon>
        <taxon>Gunneridae</taxon>
        <taxon>Pentapetalae</taxon>
        <taxon>asterids</taxon>
        <taxon>campanulids</taxon>
        <taxon>Asterales</taxon>
        <taxon>Asteraceae</taxon>
        <taxon>Cichorioideae</taxon>
        <taxon>Cichorieae</taxon>
        <taxon>Lactucinae</taxon>
        <taxon>Lactuca</taxon>
    </lineage>
</organism>
<evidence type="ECO:0000313" key="1">
    <source>
        <dbReference type="EMBL" id="CAH1425739.1"/>
    </source>
</evidence>